<dbReference type="EMDB" id="EMD-40436"/>
<dbReference type="GeneID" id="7828924"/>
<dbReference type="AlphaFoldDB" id="I7ME23"/>
<sequence>MDWINRLENIQNKIKFQLHAKKIDDLESLYRLMAEFDLDNSGRLEKDEFLKLLSKLGVFLTTQELRAVYDTYDTNRDEQISYAEFVQMIRTTISEKRLAVVKHAFQFLDRRGNGKLAIQDLVQQYRSEAHPRVRTRHKTAEQVKAEFVNAISKKSQDGQTINENEFLEYYADVNATLPKEKEEYFIDIILSTWGITSSVDYVSPERLNDLELILYEKIRQKTLPGEDEGRTVYRAFKYFDIAEKGVIDISQFKAALEKFGCVFDDKEIHALFSKFDVNRSGKICYDEFCGNFARLGSGNNPNVNPVFKLAREVPSPIINKLNADLKKQGPFAFRSLSKACQKADTFLNGSLSHDEFKWVIKEIGFSLTKTEFDNLFKFFDKNYEGKVIYSVFIDLVRGQQSEIITQSLSQGYDALASNNGGKVTVESIVQRYNPLAIQIIYPTRKIAQDLQREFVAEWGGNLQQQVNKNAFVEFFSDVRAFCDSESKFHQYFSNAFGL</sequence>
<feature type="domain" description="EF-hand" evidence="4">
    <location>
        <begin position="24"/>
        <end position="59"/>
    </location>
</feature>
<dbReference type="Proteomes" id="UP000009168">
    <property type="component" value="Unassembled WGS sequence"/>
</dbReference>
<keyword evidence="2" id="KW-0677">Repeat</keyword>
<evidence type="ECO:0000259" key="4">
    <source>
        <dbReference type="PROSITE" id="PS50222"/>
    </source>
</evidence>
<dbReference type="InterPro" id="IPR051581">
    <property type="entry name" value="Ca-bind"/>
</dbReference>
<feature type="domain" description="EF-hand" evidence="4">
    <location>
        <begin position="367"/>
        <end position="402"/>
    </location>
</feature>
<keyword evidence="1" id="KW-0479">Metal-binding</keyword>
<feature type="domain" description="EF-hand" evidence="4">
    <location>
        <begin position="263"/>
        <end position="298"/>
    </location>
</feature>
<evidence type="ECO:0000256" key="1">
    <source>
        <dbReference type="ARBA" id="ARBA00022723"/>
    </source>
</evidence>
<keyword evidence="6" id="KW-1185">Reference proteome</keyword>
<dbReference type="InterPro" id="IPR002048">
    <property type="entry name" value="EF_hand_dom"/>
</dbReference>
<evidence type="ECO:0000256" key="3">
    <source>
        <dbReference type="ARBA" id="ARBA00022837"/>
    </source>
</evidence>
<proteinExistence type="evidence at protein level"/>
<evidence type="ECO:0007829" key="9">
    <source>
        <dbReference type="PDB" id="8SF7"/>
    </source>
</evidence>
<dbReference type="HOGENOM" id="CLU_552616_0_0_1"/>
<keyword evidence="7 8" id="KW-0002">3D-structure</keyword>
<dbReference type="PROSITE" id="PS50222">
    <property type="entry name" value="EF_HAND_2"/>
    <property type="match status" value="6"/>
</dbReference>
<evidence type="ECO:0000313" key="6">
    <source>
        <dbReference type="Proteomes" id="UP000009168"/>
    </source>
</evidence>
<dbReference type="SUPFAM" id="SSF47473">
    <property type="entry name" value="EF-hand"/>
    <property type="match status" value="3"/>
</dbReference>
<dbReference type="PDB" id="8G2Z">
    <property type="method" value="EM"/>
    <property type="resolution" value="4.10 A"/>
    <property type="chains" value="1B/2B/3B=1-498"/>
</dbReference>
<dbReference type="eggNOG" id="KOG0032">
    <property type="taxonomic scope" value="Eukaryota"/>
</dbReference>
<dbReference type="Pfam" id="PF13499">
    <property type="entry name" value="EF-hand_7"/>
    <property type="match status" value="2"/>
</dbReference>
<accession>I7ME23</accession>
<keyword evidence="3" id="KW-0106">Calcium</keyword>
<organism evidence="5 6">
    <name type="scientific">Tetrahymena thermophila (strain SB210)</name>
    <dbReference type="NCBI Taxonomy" id="312017"/>
    <lineage>
        <taxon>Eukaryota</taxon>
        <taxon>Sar</taxon>
        <taxon>Alveolata</taxon>
        <taxon>Ciliophora</taxon>
        <taxon>Intramacronucleata</taxon>
        <taxon>Oligohymenophorea</taxon>
        <taxon>Hymenostomatida</taxon>
        <taxon>Tetrahymenina</taxon>
        <taxon>Tetrahymenidae</taxon>
        <taxon>Tetrahymena</taxon>
    </lineage>
</organism>
<evidence type="ECO:0007829" key="8">
    <source>
        <dbReference type="PDB" id="8G3D"/>
    </source>
</evidence>
<dbReference type="PROSITE" id="PS00018">
    <property type="entry name" value="EF_HAND_1"/>
    <property type="match status" value="2"/>
</dbReference>
<dbReference type="SMART" id="SM00054">
    <property type="entry name" value="EFh"/>
    <property type="match status" value="7"/>
</dbReference>
<dbReference type="EMBL" id="GG662719">
    <property type="protein sequence ID" value="EAR93891.1"/>
    <property type="molecule type" value="Genomic_DNA"/>
</dbReference>
<dbReference type="EMDB" id="EMD-29685"/>
<reference evidence="7 8" key="2">
    <citation type="journal article" date="2023" name="Nat. Commun.">
        <title>Native doublet microtubules from Tetrahymena thermophila reveal the importance of outer junction proteins.</title>
        <authorList>
            <person name="Kubo S."/>
            <person name="Black C.S."/>
            <person name="Joachimiak E."/>
            <person name="Yang S.K."/>
            <person name="Legal T."/>
            <person name="Peri K."/>
            <person name="Khalifa A.A.Z."/>
            <person name="Ghanaeian A."/>
            <person name="McCafferty C.L."/>
            <person name="Valente-Paterno M."/>
            <person name="De Bellis C."/>
            <person name="Huynh P.M."/>
            <person name="Fan Z."/>
            <person name="Marcotte E.M."/>
            <person name="Wloga D."/>
            <person name="Bui K.H."/>
        </authorList>
    </citation>
    <scope>STRUCTURE BY ELECTRON MICROSCOPY (3.70 ANGSTROMS)</scope>
</reference>
<dbReference type="PDB" id="8G3D">
    <property type="method" value="EM"/>
    <property type="resolution" value="3.70 A"/>
    <property type="chains" value="1B/2B/3B=1-498"/>
</dbReference>
<dbReference type="PANTHER" id="PTHR34524:SF6">
    <property type="entry name" value="CALCYPHOSINE LIKE"/>
    <property type="match status" value="1"/>
</dbReference>
<feature type="domain" description="EF-hand" evidence="4">
    <location>
        <begin position="96"/>
        <end position="131"/>
    </location>
</feature>
<dbReference type="Pfam" id="PF13833">
    <property type="entry name" value="EF-hand_8"/>
    <property type="match status" value="1"/>
</dbReference>
<dbReference type="PDB" id="8SF7">
    <property type="method" value="EM"/>
    <property type="resolution" value="4.10 A"/>
    <property type="chains" value="1B/2B/3B=1-498"/>
</dbReference>
<feature type="domain" description="EF-hand" evidence="4">
    <location>
        <begin position="60"/>
        <end position="95"/>
    </location>
</feature>
<reference evidence="9" key="3">
    <citation type="journal article" date="2024" name="Elife">
        <title>Effect of alpha-tubulin acetylation on the doublet microtubule structure.</title>
        <authorList>
            <person name="Yang S.K."/>
            <person name="Kubo S."/>
            <person name="Black C.S."/>
            <person name="Peri K."/>
            <person name="Dai D."/>
            <person name="Legal T."/>
            <person name="Valente-Paterno M."/>
            <person name="Gaertig J."/>
            <person name="Bui K.H."/>
        </authorList>
    </citation>
    <scope>STRUCTURE BY ELECTRON MICROSCOPY (4.10 ANGSTROMS)</scope>
</reference>
<protein>
    <submittedName>
        <fullName evidence="5">EF-hand pair protein</fullName>
    </submittedName>
</protein>
<dbReference type="RefSeq" id="XP_001014136.1">
    <property type="nucleotide sequence ID" value="XM_001014136.1"/>
</dbReference>
<dbReference type="PANTHER" id="PTHR34524">
    <property type="entry name" value="CALCYPHOSIN"/>
    <property type="match status" value="1"/>
</dbReference>
<gene>
    <name evidence="5" type="ORF">TTHERM_00406590</name>
</gene>
<dbReference type="GO" id="GO:0005509">
    <property type="term" value="F:calcium ion binding"/>
    <property type="evidence" value="ECO:0007669"/>
    <property type="project" value="InterPro"/>
</dbReference>
<dbReference type="EMDB" id="EMD-29692"/>
<dbReference type="InterPro" id="IPR018247">
    <property type="entry name" value="EF_Hand_1_Ca_BS"/>
</dbReference>
<reference evidence="6" key="1">
    <citation type="journal article" date="2006" name="PLoS Biol.">
        <title>Macronuclear genome sequence of the ciliate Tetrahymena thermophila, a model eukaryote.</title>
        <authorList>
            <person name="Eisen J.A."/>
            <person name="Coyne R.S."/>
            <person name="Wu M."/>
            <person name="Wu D."/>
            <person name="Thiagarajan M."/>
            <person name="Wortman J.R."/>
            <person name="Badger J.H."/>
            <person name="Ren Q."/>
            <person name="Amedeo P."/>
            <person name="Jones K.M."/>
            <person name="Tallon L.J."/>
            <person name="Delcher A.L."/>
            <person name="Salzberg S.L."/>
            <person name="Silva J.C."/>
            <person name="Haas B.J."/>
            <person name="Majoros W.H."/>
            <person name="Farzad M."/>
            <person name="Carlton J.M."/>
            <person name="Smith R.K. Jr."/>
            <person name="Garg J."/>
            <person name="Pearlman R.E."/>
            <person name="Karrer K.M."/>
            <person name="Sun L."/>
            <person name="Manning G."/>
            <person name="Elde N.C."/>
            <person name="Turkewitz A.P."/>
            <person name="Asai D.J."/>
            <person name="Wilkes D.E."/>
            <person name="Wang Y."/>
            <person name="Cai H."/>
            <person name="Collins K."/>
            <person name="Stewart B.A."/>
            <person name="Lee S.R."/>
            <person name="Wilamowska K."/>
            <person name="Weinberg Z."/>
            <person name="Ruzzo W.L."/>
            <person name="Wloga D."/>
            <person name="Gaertig J."/>
            <person name="Frankel J."/>
            <person name="Tsao C.-C."/>
            <person name="Gorovsky M.A."/>
            <person name="Keeling P.J."/>
            <person name="Waller R.F."/>
            <person name="Patron N.J."/>
            <person name="Cherry J.M."/>
            <person name="Stover N.A."/>
            <person name="Krieger C.J."/>
            <person name="del Toro C."/>
            <person name="Ryder H.F."/>
            <person name="Williamson S.C."/>
            <person name="Barbeau R.A."/>
            <person name="Hamilton E.P."/>
            <person name="Orias E."/>
        </authorList>
    </citation>
    <scope>NUCLEOTIDE SEQUENCE [LARGE SCALE GENOMIC DNA]</scope>
    <source>
        <strain evidence="6">SB210</strain>
    </source>
</reference>
<dbReference type="CDD" id="cd00051">
    <property type="entry name" value="EFh"/>
    <property type="match status" value="3"/>
</dbReference>
<evidence type="ECO:0000256" key="2">
    <source>
        <dbReference type="ARBA" id="ARBA00022737"/>
    </source>
</evidence>
<evidence type="ECO:0007829" key="7">
    <source>
        <dbReference type="PDB" id="8G2Z"/>
    </source>
</evidence>
<dbReference type="InterPro" id="IPR011992">
    <property type="entry name" value="EF-hand-dom_pair"/>
</dbReference>
<dbReference type="Gene3D" id="1.10.238.10">
    <property type="entry name" value="EF-hand"/>
    <property type="match status" value="5"/>
</dbReference>
<dbReference type="OMA" id="YADINAC"/>
<dbReference type="KEGG" id="tet:TTHERM_00406590"/>
<name>I7ME23_TETTS</name>
<dbReference type="InParanoid" id="I7ME23"/>
<evidence type="ECO:0000313" key="5">
    <source>
        <dbReference type="EMBL" id="EAR93891.1"/>
    </source>
</evidence>
<feature type="domain" description="EF-hand" evidence="4">
    <location>
        <begin position="227"/>
        <end position="262"/>
    </location>
</feature>
<dbReference type="OrthoDB" id="444540at2759"/>